<protein>
    <submittedName>
        <fullName evidence="1">Uncharacterized protein</fullName>
    </submittedName>
</protein>
<comment type="caution">
    <text evidence="1">The sequence shown here is derived from an EMBL/GenBank/DDBJ whole genome shotgun (WGS) entry which is preliminary data.</text>
</comment>
<dbReference type="EMBL" id="BARU01033280">
    <property type="protein sequence ID" value="GAH65597.1"/>
    <property type="molecule type" value="Genomic_DNA"/>
</dbReference>
<dbReference type="AlphaFoldDB" id="X1H881"/>
<reference evidence="1" key="1">
    <citation type="journal article" date="2014" name="Front. Microbiol.">
        <title>High frequency of phylogenetically diverse reductive dehalogenase-homologous genes in deep subseafloor sedimentary metagenomes.</title>
        <authorList>
            <person name="Kawai M."/>
            <person name="Futagami T."/>
            <person name="Toyoda A."/>
            <person name="Takaki Y."/>
            <person name="Nishi S."/>
            <person name="Hori S."/>
            <person name="Arai W."/>
            <person name="Tsubouchi T."/>
            <person name="Morono Y."/>
            <person name="Uchiyama I."/>
            <person name="Ito T."/>
            <person name="Fujiyama A."/>
            <person name="Inagaki F."/>
            <person name="Takami H."/>
        </authorList>
    </citation>
    <scope>NUCLEOTIDE SEQUENCE</scope>
    <source>
        <strain evidence="1">Expedition CK06-06</strain>
    </source>
</reference>
<proteinExistence type="predicted"/>
<feature type="non-terminal residue" evidence="1">
    <location>
        <position position="30"/>
    </location>
</feature>
<organism evidence="1">
    <name type="scientific">marine sediment metagenome</name>
    <dbReference type="NCBI Taxonomy" id="412755"/>
    <lineage>
        <taxon>unclassified sequences</taxon>
        <taxon>metagenomes</taxon>
        <taxon>ecological metagenomes</taxon>
    </lineage>
</organism>
<sequence length="30" mass="3161">MDVVIEGLGSYSGLADIKIRISVPTAERGL</sequence>
<evidence type="ECO:0000313" key="1">
    <source>
        <dbReference type="EMBL" id="GAH65597.1"/>
    </source>
</evidence>
<accession>X1H881</accession>
<gene>
    <name evidence="1" type="ORF">S03H2_52392</name>
</gene>
<name>X1H881_9ZZZZ</name>